<dbReference type="GeneID" id="42857471"/>
<dbReference type="RefSeq" id="WP_002576912.1">
    <property type="nucleotide sequence ID" value="NZ_JAFHCJ010000008.1"/>
</dbReference>
<protein>
    <submittedName>
        <fullName evidence="1">Uncharacterized protein</fullName>
    </submittedName>
</protein>
<comment type="caution">
    <text evidence="1">The sequence shown here is derived from an EMBL/GenBank/DDBJ whole genome shotgun (WGS) entry which is preliminary data.</text>
</comment>
<dbReference type="AlphaFoldDB" id="A0A0D8IXZ4"/>
<dbReference type="EMBL" id="JXXK01000019">
    <property type="protein sequence ID" value="KJF39349.1"/>
    <property type="molecule type" value="Genomic_DNA"/>
</dbReference>
<accession>A0A0D8IXZ4</accession>
<keyword evidence="2" id="KW-1185">Reference proteome</keyword>
<evidence type="ECO:0000313" key="2">
    <source>
        <dbReference type="Proteomes" id="UP000032483"/>
    </source>
</evidence>
<proteinExistence type="predicted"/>
<dbReference type="PATRIC" id="fig|1550024.3.peg.2949"/>
<reference evidence="1" key="1">
    <citation type="submission" date="2015-02" db="EMBL/GenBank/DDBJ databases">
        <title>A novel member of the family Ruminococcaceae isolated from human feces.</title>
        <authorList>
            <person name="Shkoporov A.N."/>
            <person name="Chaplin A.V."/>
            <person name="Motuzova O.V."/>
            <person name="Kafarskaia L.I."/>
            <person name="Khokhlova E.V."/>
            <person name="Efimov B.A."/>
        </authorList>
    </citation>
    <scope>NUCLEOTIDE SEQUENCE [LARGE SCALE GENOMIC DNA]</scope>
    <source>
        <strain evidence="1">585-1</strain>
    </source>
</reference>
<evidence type="ECO:0000313" key="1">
    <source>
        <dbReference type="EMBL" id="KJF39349.1"/>
    </source>
</evidence>
<sequence>MGLDIYAGTLTRYYSHNWKTVVQQWAEENGYSFNRITPDGEPADNEEEMSPAEVQAAVENWRDQILSAISQPGQPPYAPWLEDNEKPYYTDKPDWDAFGAMLLVAACRTYEEPVPSTVEKDWIFGEHPLVARLASDEERVWSLFRGATWWLPLSDSFLFQGSLPTDDTAAIATLGGLRKELEKLNQLAWQADEDTILGWADTEGYPVDGTVDSDGQYSKADIPEHTQYDTQSLAKFAFSMFWRAMRFAEEQQVPILLDY</sequence>
<name>A0A0D8IXZ4_9FIRM</name>
<dbReference type="Proteomes" id="UP000032483">
    <property type="component" value="Unassembled WGS sequence"/>
</dbReference>
<organism evidence="1 2">
    <name type="scientific">Ruthenibacterium lactatiformans</name>
    <dbReference type="NCBI Taxonomy" id="1550024"/>
    <lineage>
        <taxon>Bacteria</taxon>
        <taxon>Bacillati</taxon>
        <taxon>Bacillota</taxon>
        <taxon>Clostridia</taxon>
        <taxon>Eubacteriales</taxon>
        <taxon>Oscillospiraceae</taxon>
        <taxon>Ruthenibacterium</taxon>
    </lineage>
</organism>
<gene>
    <name evidence="1" type="ORF">TQ39_12900</name>
</gene>